<organism evidence="2">
    <name type="scientific">bioreactor metagenome</name>
    <dbReference type="NCBI Taxonomy" id="1076179"/>
    <lineage>
        <taxon>unclassified sequences</taxon>
        <taxon>metagenomes</taxon>
        <taxon>ecological metagenomes</taxon>
    </lineage>
</organism>
<dbReference type="EMBL" id="VSSQ01000793">
    <property type="protein sequence ID" value="MPM01400.1"/>
    <property type="molecule type" value="Genomic_DNA"/>
</dbReference>
<dbReference type="SUPFAM" id="SSF53756">
    <property type="entry name" value="UDP-Glycosyltransferase/glycogen phosphorylase"/>
    <property type="match status" value="1"/>
</dbReference>
<dbReference type="Gene3D" id="3.40.50.2000">
    <property type="entry name" value="Glycogen Phosphorylase B"/>
    <property type="match status" value="2"/>
</dbReference>
<name>A0A644WC74_9ZZZZ</name>
<gene>
    <name evidence="2" type="ORF">SDC9_47640</name>
</gene>
<feature type="domain" description="Glycosyl transferase family 1" evidence="1">
    <location>
        <begin position="190"/>
        <end position="278"/>
    </location>
</feature>
<sequence length="375" mass="43301">MKAIFIVFHALAEYSGITKKIRYQVKALNDCGVETELCYLGWDEFGNQVRWVGDKVQKNFGTGIKAKIEKRFEYNSLYQYIIDNNISLVYMRSLINAEPFIISFAKKLRKKGVKVVMEIPTFPYDHEGKELPLPNKIRFNINKLFRYSQAKNLDAIVTFSDYDRIFNQKTIKISNGVDFDSLPLKSSYRRNPEVLELLVVAELHYWHGVDRAISGINEYVKSNPKQKIHLNIVGKPERASGFALKTQVENLGLNEYITFYGALSGKELDEMFEKADFAIGSLARHRSNITKIKTLKNREYAARGFGFVYSEIDEDFEDMPYIIKAPADETPLDISKIVEFYNSTNLEPIEIRKSIEPNLSWKNQMQKVIFSIFAS</sequence>
<dbReference type="Pfam" id="PF00534">
    <property type="entry name" value="Glycos_transf_1"/>
    <property type="match status" value="1"/>
</dbReference>
<accession>A0A644WC74</accession>
<reference evidence="2" key="1">
    <citation type="submission" date="2019-08" db="EMBL/GenBank/DDBJ databases">
        <authorList>
            <person name="Kucharzyk K."/>
            <person name="Murdoch R.W."/>
            <person name="Higgins S."/>
            <person name="Loffler F."/>
        </authorList>
    </citation>
    <scope>NUCLEOTIDE SEQUENCE</scope>
</reference>
<comment type="caution">
    <text evidence="2">The sequence shown here is derived from an EMBL/GenBank/DDBJ whole genome shotgun (WGS) entry which is preliminary data.</text>
</comment>
<proteinExistence type="predicted"/>
<dbReference type="GO" id="GO:0016757">
    <property type="term" value="F:glycosyltransferase activity"/>
    <property type="evidence" value="ECO:0007669"/>
    <property type="project" value="InterPro"/>
</dbReference>
<evidence type="ECO:0000313" key="2">
    <source>
        <dbReference type="EMBL" id="MPM01400.1"/>
    </source>
</evidence>
<dbReference type="AlphaFoldDB" id="A0A644WC74"/>
<dbReference type="InterPro" id="IPR001296">
    <property type="entry name" value="Glyco_trans_1"/>
</dbReference>
<evidence type="ECO:0000259" key="1">
    <source>
        <dbReference type="Pfam" id="PF00534"/>
    </source>
</evidence>
<protein>
    <recommendedName>
        <fullName evidence="1">Glycosyl transferase family 1 domain-containing protein</fullName>
    </recommendedName>
</protein>